<keyword evidence="8" id="KW-1185">Reference proteome</keyword>
<dbReference type="STRING" id="1034345.GCA_000236865_01208"/>
<feature type="region of interest" description="Disordered" evidence="6">
    <location>
        <begin position="51"/>
        <end position="89"/>
    </location>
</feature>
<dbReference type="RefSeq" id="WP_042433275.1">
    <property type="nucleotide sequence ID" value="NZ_CABKQR010000002.1"/>
</dbReference>
<comment type="function">
    <text evidence="5">Forms part of the polypeptide exit tunnel.</text>
</comment>
<dbReference type="GO" id="GO:0003735">
    <property type="term" value="F:structural constituent of ribosome"/>
    <property type="evidence" value="ECO:0007669"/>
    <property type="project" value="InterPro"/>
</dbReference>
<dbReference type="SUPFAM" id="SSF52166">
    <property type="entry name" value="Ribosomal protein L4"/>
    <property type="match status" value="1"/>
</dbReference>
<dbReference type="InterPro" id="IPR002136">
    <property type="entry name" value="Ribosomal_uL4"/>
</dbReference>
<dbReference type="PANTHER" id="PTHR10746:SF6">
    <property type="entry name" value="LARGE RIBOSOMAL SUBUNIT PROTEIN UL4M"/>
    <property type="match status" value="1"/>
</dbReference>
<comment type="similarity">
    <text evidence="1 5">Belongs to the universal ribosomal protein uL4 family.</text>
</comment>
<dbReference type="GO" id="GO:0019843">
    <property type="term" value="F:rRNA binding"/>
    <property type="evidence" value="ECO:0007669"/>
    <property type="project" value="UniProtKB-UniRule"/>
</dbReference>
<evidence type="ECO:0000256" key="6">
    <source>
        <dbReference type="SAM" id="MobiDB-lite"/>
    </source>
</evidence>
<sequence>MTTIEIKDASGKKAGDAELSASVFGIEPNVPVMHQVVRAQRASWRAGTSNTLTRGQVRGGGKKPWRQKGTGRARQGSIRSPQWAGGGTVFGPHPRSYAFRVNNKEVKLAMRSALSAKVADGQFTVVDEFKFEKPCTKDAKAFIKAMGFEGQRTTLVIGNDDVTTWLSFRNLEKVNILPVAEANTYELLDNKQLVFTAEALKRIEEVLA</sequence>
<dbReference type="Proteomes" id="UP000253792">
    <property type="component" value="Unassembled WGS sequence"/>
</dbReference>
<dbReference type="HAMAP" id="MF_01328_B">
    <property type="entry name" value="Ribosomal_uL4_B"/>
    <property type="match status" value="1"/>
</dbReference>
<feature type="compositionally biased region" description="Basic residues" evidence="6">
    <location>
        <begin position="60"/>
        <end position="71"/>
    </location>
</feature>
<evidence type="ECO:0000256" key="2">
    <source>
        <dbReference type="ARBA" id="ARBA00022980"/>
    </source>
</evidence>
<protein>
    <recommendedName>
        <fullName evidence="4 5">Large ribosomal subunit protein uL4</fullName>
    </recommendedName>
</protein>
<evidence type="ECO:0000256" key="3">
    <source>
        <dbReference type="ARBA" id="ARBA00023274"/>
    </source>
</evidence>
<evidence type="ECO:0000313" key="7">
    <source>
        <dbReference type="EMBL" id="RDB56829.1"/>
    </source>
</evidence>
<evidence type="ECO:0000256" key="4">
    <source>
        <dbReference type="ARBA" id="ARBA00035244"/>
    </source>
</evidence>
<gene>
    <name evidence="5" type="primary">rplD</name>
    <name evidence="7" type="ORF">C1880_03510</name>
</gene>
<keyword evidence="2 5" id="KW-0689">Ribosomal protein</keyword>
<dbReference type="PANTHER" id="PTHR10746">
    <property type="entry name" value="50S RIBOSOMAL PROTEIN L4"/>
    <property type="match status" value="1"/>
</dbReference>
<evidence type="ECO:0000256" key="5">
    <source>
        <dbReference type="HAMAP-Rule" id="MF_01328"/>
    </source>
</evidence>
<evidence type="ECO:0000313" key="8">
    <source>
        <dbReference type="Proteomes" id="UP000253792"/>
    </source>
</evidence>
<accession>A0A369LDP8</accession>
<dbReference type="GO" id="GO:0006412">
    <property type="term" value="P:translation"/>
    <property type="evidence" value="ECO:0007669"/>
    <property type="project" value="UniProtKB-UniRule"/>
</dbReference>
<reference evidence="7 8" key="1">
    <citation type="journal article" date="2018" name="Elife">
        <title>Discovery and characterization of a prevalent human gut bacterial enzyme sufficient for the inactivation of a family of plant toxins.</title>
        <authorList>
            <person name="Koppel N."/>
            <person name="Bisanz J.E."/>
            <person name="Pandelia M.E."/>
            <person name="Turnbaugh P.J."/>
            <person name="Balskus E.P."/>
        </authorList>
    </citation>
    <scope>NUCLEOTIDE SEQUENCE [LARGE SCALE GENOMIC DNA]</scope>
    <source>
        <strain evidence="8">anaerobia AP69FAA</strain>
    </source>
</reference>
<dbReference type="InterPro" id="IPR023574">
    <property type="entry name" value="Ribosomal_uL4_dom_sf"/>
</dbReference>
<dbReference type="GeneID" id="82935436"/>
<comment type="caution">
    <text evidence="7">The sequence shown here is derived from an EMBL/GenBank/DDBJ whole genome shotgun (WGS) entry which is preliminary data.</text>
</comment>
<proteinExistence type="inferred from homology"/>
<dbReference type="GO" id="GO:1990904">
    <property type="term" value="C:ribonucleoprotein complex"/>
    <property type="evidence" value="ECO:0007669"/>
    <property type="project" value="UniProtKB-KW"/>
</dbReference>
<keyword evidence="3 5" id="KW-0687">Ribonucleoprotein</keyword>
<keyword evidence="5" id="KW-0699">rRNA-binding</keyword>
<name>A0A369LDP8_9ACTN</name>
<dbReference type="GO" id="GO:0005840">
    <property type="term" value="C:ribosome"/>
    <property type="evidence" value="ECO:0007669"/>
    <property type="project" value="UniProtKB-KW"/>
</dbReference>
<comment type="subunit">
    <text evidence="5">Part of the 50S ribosomal subunit.</text>
</comment>
<dbReference type="AlphaFoldDB" id="A0A369LDP8"/>
<evidence type="ECO:0000256" key="1">
    <source>
        <dbReference type="ARBA" id="ARBA00010528"/>
    </source>
</evidence>
<organism evidence="7 8">
    <name type="scientific">Senegalimassilia anaerobia</name>
    <dbReference type="NCBI Taxonomy" id="1473216"/>
    <lineage>
        <taxon>Bacteria</taxon>
        <taxon>Bacillati</taxon>
        <taxon>Actinomycetota</taxon>
        <taxon>Coriobacteriia</taxon>
        <taxon>Coriobacteriales</taxon>
        <taxon>Coriobacteriaceae</taxon>
        <taxon>Senegalimassilia</taxon>
    </lineage>
</organism>
<dbReference type="InterPro" id="IPR013005">
    <property type="entry name" value="Ribosomal_uL4-like"/>
</dbReference>
<comment type="function">
    <text evidence="5">One of the primary rRNA binding proteins, this protein initially binds near the 5'-end of the 23S rRNA. It is important during the early stages of 50S assembly. It makes multiple contacts with different domains of the 23S rRNA in the assembled 50S subunit and ribosome.</text>
</comment>
<dbReference type="Gene3D" id="3.40.1370.10">
    <property type="match status" value="1"/>
</dbReference>
<dbReference type="Pfam" id="PF00573">
    <property type="entry name" value="Ribosomal_L4"/>
    <property type="match status" value="1"/>
</dbReference>
<dbReference type="EMBL" id="PPTP01000002">
    <property type="protein sequence ID" value="RDB56829.1"/>
    <property type="molecule type" value="Genomic_DNA"/>
</dbReference>
<keyword evidence="5" id="KW-0694">RNA-binding</keyword>
<dbReference type="OrthoDB" id="9803201at2"/>
<dbReference type="NCBIfam" id="TIGR03953">
    <property type="entry name" value="rplD_bact"/>
    <property type="match status" value="1"/>
</dbReference>